<keyword evidence="2" id="KW-1185">Reference proteome</keyword>
<dbReference type="EMBL" id="KE145370">
    <property type="protein sequence ID" value="EPE26575.1"/>
    <property type="molecule type" value="Genomic_DNA"/>
</dbReference>
<dbReference type="HOGENOM" id="CLU_1015822_0_0_1"/>
<dbReference type="RefSeq" id="XP_008085765.1">
    <property type="nucleotide sequence ID" value="XM_008087574.1"/>
</dbReference>
<organism evidence="1 2">
    <name type="scientific">Glarea lozoyensis (strain ATCC 20868 / MF5171)</name>
    <dbReference type="NCBI Taxonomy" id="1116229"/>
    <lineage>
        <taxon>Eukaryota</taxon>
        <taxon>Fungi</taxon>
        <taxon>Dikarya</taxon>
        <taxon>Ascomycota</taxon>
        <taxon>Pezizomycotina</taxon>
        <taxon>Leotiomycetes</taxon>
        <taxon>Helotiales</taxon>
        <taxon>Helotiaceae</taxon>
        <taxon>Glarea</taxon>
    </lineage>
</organism>
<name>S3CLE6_GLAL2</name>
<proteinExistence type="predicted"/>
<protein>
    <submittedName>
        <fullName evidence="1">Uncharacterized protein</fullName>
    </submittedName>
</protein>
<accession>S3CLE6</accession>
<gene>
    <name evidence="1" type="ORF">GLAREA_02488</name>
</gene>
<dbReference type="KEGG" id="glz:GLAREA_02488"/>
<evidence type="ECO:0000313" key="2">
    <source>
        <dbReference type="Proteomes" id="UP000016922"/>
    </source>
</evidence>
<sequence length="274" mass="31477">MSAIHSPSLMADDDCAKTALGRRHRDSLEILPPMRKAATGDWDVPIRRCRTLDVSDHKQRTDSTNVELPYRTKTLSQKQASREGDIEAAFSEKKAISYKDKSTVSKDTTLAATSKDRFLKLYDPRKPYDFSAPYDPRHPQLPSIYRSSDDSRMTYDPFNSELPSIYRKYKPWIQTVDGSDNEPVEYVSRQCTADRYLAAARAARAIKGLRDDEAIESIRDDEAKEITRRVRQGRDAQRKVMEEEEMRVRRKMFEETVKLIPAPLNLVKGKEAKA</sequence>
<evidence type="ECO:0000313" key="1">
    <source>
        <dbReference type="EMBL" id="EPE26575.1"/>
    </source>
</evidence>
<dbReference type="GeneID" id="19461545"/>
<dbReference type="OrthoDB" id="10375733at2759"/>
<dbReference type="Proteomes" id="UP000016922">
    <property type="component" value="Unassembled WGS sequence"/>
</dbReference>
<reference evidence="1 2" key="1">
    <citation type="journal article" date="2013" name="BMC Genomics">
        <title>Genomics-driven discovery of the pneumocandin biosynthetic gene cluster in the fungus Glarea lozoyensis.</title>
        <authorList>
            <person name="Chen L."/>
            <person name="Yue Q."/>
            <person name="Zhang X."/>
            <person name="Xiang M."/>
            <person name="Wang C."/>
            <person name="Li S."/>
            <person name="Che Y."/>
            <person name="Ortiz-Lopez F.J."/>
            <person name="Bills G.F."/>
            <person name="Liu X."/>
            <person name="An Z."/>
        </authorList>
    </citation>
    <scope>NUCLEOTIDE SEQUENCE [LARGE SCALE GENOMIC DNA]</scope>
    <source>
        <strain evidence="2">ATCC 20868 / MF5171</strain>
    </source>
</reference>
<dbReference type="AlphaFoldDB" id="S3CLE6"/>